<dbReference type="Proteomes" id="UP000000599">
    <property type="component" value="Chromosome G"/>
</dbReference>
<dbReference type="OrthoDB" id="3900342at2759"/>
<evidence type="ECO:0000256" key="6">
    <source>
        <dbReference type="ARBA" id="ARBA00022989"/>
    </source>
</evidence>
<evidence type="ECO:0000256" key="1">
    <source>
        <dbReference type="ARBA" id="ARBA00004651"/>
    </source>
</evidence>
<dbReference type="EMBL" id="CR382139">
    <property type="protein sequence ID" value="CAG90323.1"/>
    <property type="molecule type" value="Genomic_DNA"/>
</dbReference>
<feature type="domain" description="Amino acid permease/ SLC12A" evidence="9">
    <location>
        <begin position="65"/>
        <end position="521"/>
    </location>
</feature>
<reference evidence="10 11" key="1">
    <citation type="journal article" date="2004" name="Nature">
        <title>Genome evolution in yeasts.</title>
        <authorList>
            <consortium name="Genolevures"/>
            <person name="Dujon B."/>
            <person name="Sherman D."/>
            <person name="Fischer G."/>
            <person name="Durrens P."/>
            <person name="Casaregola S."/>
            <person name="Lafontaine I."/>
            <person name="de Montigny J."/>
            <person name="Marck C."/>
            <person name="Neuveglise C."/>
            <person name="Talla E."/>
            <person name="Goffard N."/>
            <person name="Frangeul L."/>
            <person name="Aigle M."/>
            <person name="Anthouard V."/>
            <person name="Babour A."/>
            <person name="Barbe V."/>
            <person name="Barnay S."/>
            <person name="Blanchin S."/>
            <person name="Beckerich J.M."/>
            <person name="Beyne E."/>
            <person name="Bleykasten C."/>
            <person name="Boisrame A."/>
            <person name="Boyer J."/>
            <person name="Cattolico L."/>
            <person name="Confanioleri F."/>
            <person name="de Daruvar A."/>
            <person name="Despons L."/>
            <person name="Fabre E."/>
            <person name="Fairhead C."/>
            <person name="Ferry-Dumazet H."/>
            <person name="Groppi A."/>
            <person name="Hantraye F."/>
            <person name="Hennequin C."/>
            <person name="Jauniaux N."/>
            <person name="Joyet P."/>
            <person name="Kachouri R."/>
            <person name="Kerrest A."/>
            <person name="Koszul R."/>
            <person name="Lemaire M."/>
            <person name="Lesur I."/>
            <person name="Ma L."/>
            <person name="Muller H."/>
            <person name="Nicaud J.M."/>
            <person name="Nikolski M."/>
            <person name="Oztas S."/>
            <person name="Ozier-Kalogeropoulos O."/>
            <person name="Pellenz S."/>
            <person name="Potier S."/>
            <person name="Richard G.F."/>
            <person name="Straub M.L."/>
            <person name="Suleau A."/>
            <person name="Swennene D."/>
            <person name="Tekaia F."/>
            <person name="Wesolowski-Louvel M."/>
            <person name="Westhof E."/>
            <person name="Wirth B."/>
            <person name="Zeniou-Meyer M."/>
            <person name="Zivanovic I."/>
            <person name="Bolotin-Fukuhara M."/>
            <person name="Thierry A."/>
            <person name="Bouchier C."/>
            <person name="Caudron B."/>
            <person name="Scarpelli C."/>
            <person name="Gaillardin C."/>
            <person name="Weissenbach J."/>
            <person name="Wincker P."/>
            <person name="Souciet J.L."/>
        </authorList>
    </citation>
    <scope>NUCLEOTIDE SEQUENCE [LARGE SCALE GENOMIC DNA]</scope>
    <source>
        <strain evidence="11">ATCC 36239 / CBS 767 / BCRC 21394 / JCM 1990 / NBRC 0083 / IGC 2968</strain>
    </source>
</reference>
<evidence type="ECO:0000256" key="4">
    <source>
        <dbReference type="ARBA" id="ARBA00022692"/>
    </source>
</evidence>
<keyword evidence="3" id="KW-0813">Transport</keyword>
<evidence type="ECO:0000313" key="10">
    <source>
        <dbReference type="EMBL" id="CAG90323.1"/>
    </source>
</evidence>
<keyword evidence="5" id="KW-0029">Amino-acid transport</keyword>
<evidence type="ECO:0000256" key="2">
    <source>
        <dbReference type="ARBA" id="ARBA00006983"/>
    </source>
</evidence>
<dbReference type="InParanoid" id="Q6BIV9"/>
<comment type="similarity">
    <text evidence="2">Belongs to the amino acid-polyamine-organocation (APC) superfamily. YAT (TC 2.A.3.10) family.</text>
</comment>
<dbReference type="FunCoup" id="Q6BIV9">
    <property type="interactions" value="322"/>
</dbReference>
<proteinExistence type="inferred from homology"/>
<gene>
    <name evidence="10" type="ordered locus">DEHA2G07216g</name>
</gene>
<feature type="transmembrane region" description="Helical" evidence="8">
    <location>
        <begin position="178"/>
        <end position="198"/>
    </location>
</feature>
<evidence type="ECO:0000256" key="5">
    <source>
        <dbReference type="ARBA" id="ARBA00022970"/>
    </source>
</evidence>
<feature type="transmembrane region" description="Helical" evidence="8">
    <location>
        <begin position="288"/>
        <end position="309"/>
    </location>
</feature>
<feature type="transmembrane region" description="Helical" evidence="8">
    <location>
        <begin position="451"/>
        <end position="479"/>
    </location>
</feature>
<feature type="transmembrane region" description="Helical" evidence="8">
    <location>
        <begin position="93"/>
        <end position="119"/>
    </location>
</feature>
<dbReference type="Pfam" id="PF00324">
    <property type="entry name" value="AA_permease"/>
    <property type="match status" value="1"/>
</dbReference>
<dbReference type="PANTHER" id="PTHR43341">
    <property type="entry name" value="AMINO ACID PERMEASE"/>
    <property type="match status" value="1"/>
</dbReference>
<feature type="transmembrane region" description="Helical" evidence="8">
    <location>
        <begin position="66"/>
        <end position="87"/>
    </location>
</feature>
<dbReference type="HOGENOM" id="CLU_007946_12_0_1"/>
<keyword evidence="6 8" id="KW-1133">Transmembrane helix</keyword>
<dbReference type="KEGG" id="dha:DEHA2G07216g"/>
<evidence type="ECO:0000256" key="8">
    <source>
        <dbReference type="SAM" id="Phobius"/>
    </source>
</evidence>
<evidence type="ECO:0000313" key="11">
    <source>
        <dbReference type="Proteomes" id="UP000000599"/>
    </source>
</evidence>
<evidence type="ECO:0000259" key="9">
    <source>
        <dbReference type="Pfam" id="PF00324"/>
    </source>
</evidence>
<dbReference type="PIRSF" id="PIRSF006060">
    <property type="entry name" value="AA_transporter"/>
    <property type="match status" value="1"/>
</dbReference>
<keyword evidence="11" id="KW-1185">Reference proteome</keyword>
<feature type="transmembrane region" description="Helical" evidence="8">
    <location>
        <begin position="411"/>
        <end position="430"/>
    </location>
</feature>
<comment type="subcellular location">
    <subcellularLocation>
        <location evidence="1">Cell membrane</location>
        <topology evidence="1">Multi-pass membrane protein</topology>
    </subcellularLocation>
</comment>
<feature type="transmembrane region" description="Helical" evidence="8">
    <location>
        <begin position="340"/>
        <end position="358"/>
    </location>
</feature>
<dbReference type="GeneID" id="2904741"/>
<keyword evidence="4 8" id="KW-0812">Transmembrane</keyword>
<dbReference type="GO" id="GO:0005886">
    <property type="term" value="C:plasma membrane"/>
    <property type="evidence" value="ECO:0007669"/>
    <property type="project" value="UniProtKB-SubCell"/>
</dbReference>
<name>Q6BIV9_DEBHA</name>
<dbReference type="Gene3D" id="1.20.1740.10">
    <property type="entry name" value="Amino acid/polyamine transporter I"/>
    <property type="match status" value="1"/>
</dbReference>
<dbReference type="OMA" id="PKFLDYV"/>
<feature type="transmembrane region" description="Helical" evidence="8">
    <location>
        <begin position="387"/>
        <end position="405"/>
    </location>
</feature>
<accession>Q6BIV9</accession>
<dbReference type="RefSeq" id="XP_461862.1">
    <property type="nucleotide sequence ID" value="XM_461862.1"/>
</dbReference>
<dbReference type="InterPro" id="IPR050524">
    <property type="entry name" value="APC_YAT"/>
</dbReference>
<organism evidence="10 11">
    <name type="scientific">Debaryomyces hansenii (strain ATCC 36239 / CBS 767 / BCRC 21394 / JCM 1990 / NBRC 0083 / IGC 2968)</name>
    <name type="common">Yeast</name>
    <name type="synonym">Torulaspora hansenii</name>
    <dbReference type="NCBI Taxonomy" id="284592"/>
    <lineage>
        <taxon>Eukaryota</taxon>
        <taxon>Fungi</taxon>
        <taxon>Dikarya</taxon>
        <taxon>Ascomycota</taxon>
        <taxon>Saccharomycotina</taxon>
        <taxon>Pichiomycetes</taxon>
        <taxon>Debaryomycetaceae</taxon>
        <taxon>Debaryomyces</taxon>
    </lineage>
</organism>
<evidence type="ECO:0000256" key="3">
    <source>
        <dbReference type="ARBA" id="ARBA00022448"/>
    </source>
</evidence>
<evidence type="ECO:0000256" key="7">
    <source>
        <dbReference type="ARBA" id="ARBA00023136"/>
    </source>
</evidence>
<dbReference type="PANTHER" id="PTHR43341:SF17">
    <property type="entry name" value="GENERAL AMINO ACID PERMEASE AGP1-RELATED"/>
    <property type="match status" value="1"/>
</dbReference>
<dbReference type="STRING" id="284592.Q6BIV9"/>
<feature type="transmembrane region" description="Helical" evidence="8">
    <location>
        <begin position="140"/>
        <end position="158"/>
    </location>
</feature>
<feature type="transmembrane region" description="Helical" evidence="8">
    <location>
        <begin position="491"/>
        <end position="511"/>
    </location>
</feature>
<dbReference type="InterPro" id="IPR004841">
    <property type="entry name" value="AA-permease/SLC12A_dom"/>
</dbReference>
<feature type="transmembrane region" description="Helical" evidence="8">
    <location>
        <begin position="246"/>
        <end position="267"/>
    </location>
</feature>
<keyword evidence="7 8" id="KW-0472">Membrane</keyword>
<dbReference type="AlphaFoldDB" id="Q6BIV9"/>
<dbReference type="eggNOG" id="KOG1286">
    <property type="taxonomic scope" value="Eukaryota"/>
</dbReference>
<dbReference type="FunFam" id="1.20.1740.10:FF:000017">
    <property type="entry name" value="Amino acid permease"/>
    <property type="match status" value="1"/>
</dbReference>
<dbReference type="VEuPathDB" id="FungiDB:DEHA2G07216g"/>
<sequence length="568" mass="62750">MSKLRTEKSNKLEAVVSEIEPYYSDSSREGSRWANFKDSFKRQVPSDEANGSSGIQMQKSISKRHLRLMALSTGLGTGLLVAAGAKLATAGPLFLLVGYAVVGYLMLIPCINAVGELSVAYNNLPGGFQSYYRKFMDESIAFAVGWNYCFQWATVISLELVTAGMTIRFWTTSINPDIFVLIFLIVVVLINLAGAKGYGEAEFYMNSVKLLMLGGFIIFGIIIDCGGGPAGYIGGRYWHNPGAYTSFKGLCSVFVTSAFSLGGTEFISLSAAEQENPRQSIPAACKLVFFRITVFFLGSLALVGLLVPYNSDKLMGSGESGTSPYVIAAQMHGVKVIPHIFNAVILVSVTSVATAAMYSSTRLLQSLAEQGYAPQYLNYIDRAGRPLRCWIVTILSSFFAFIATYKDQESVFTWLLSISALSFIFTWASIDICHIRFRAALKYNNIPLSSLGYVSSTGTIGSYISFILNILILICQFWVSLFPIGGDGSPNALSFFQNYLGAVVLVIFYVGHKLYTRNWSLYIKVQDIDIDADRTIYDPEILELENLESKQRFNKAPFWKKILIYCFD</sequence>
<feature type="transmembrane region" description="Helical" evidence="8">
    <location>
        <begin position="210"/>
        <end position="234"/>
    </location>
</feature>
<dbReference type="GO" id="GO:0015171">
    <property type="term" value="F:amino acid transmembrane transporter activity"/>
    <property type="evidence" value="ECO:0007669"/>
    <property type="project" value="UniProtKB-ARBA"/>
</dbReference>
<protein>
    <submittedName>
        <fullName evidence="10">DEHA2G07216p</fullName>
    </submittedName>
</protein>